<sequence length="361" mass="40845">MEIILVLISLITLIALGLVVFKLNSLSQKPKEDNSAQLIEGLRSQFVTQLGQITEQVTKLYSENQNILQKVNTDFTQTMQNVDKNVNARLDNAAKAIKEVHVKLTEVNEGSKRMQEIGKDISSLQEILRAPKIRGGMGELFLSDLLKQVLPASRYQLQYYFKSREAVDAVIVLKEGMVPVDSKFPLENFKKIMGSEDEVQKIAAKKQFIKDVKKHIDAICNKYILPDEGTFDFALMYIPAENVYYETIIKDENLDDGKSLFQYAIEKRVLPVSPNSFYAYLQTILLGLRGMKIEAQAQDILRNLGRLAGDFNKVLEDFGKIGTHVKNLNAAYDNADKRISRFGDKLESLEEKETTPLTLDS</sequence>
<dbReference type="Proteomes" id="UP000179242">
    <property type="component" value="Unassembled WGS sequence"/>
</dbReference>
<name>A0A1F4U5Q6_UNCSA</name>
<accession>A0A1F4U5Q6</accession>
<evidence type="ECO:0000313" key="5">
    <source>
        <dbReference type="EMBL" id="OGC40305.1"/>
    </source>
</evidence>
<dbReference type="InterPro" id="IPR003798">
    <property type="entry name" value="DNA_recombination_RmuC"/>
</dbReference>
<evidence type="ECO:0000256" key="1">
    <source>
        <dbReference type="ARBA" id="ARBA00003416"/>
    </source>
</evidence>
<evidence type="ECO:0000313" key="6">
    <source>
        <dbReference type="Proteomes" id="UP000179242"/>
    </source>
</evidence>
<keyword evidence="3" id="KW-0175">Coiled coil</keyword>
<comment type="caution">
    <text evidence="5">The sequence shown here is derived from an EMBL/GenBank/DDBJ whole genome shotgun (WGS) entry which is preliminary data.</text>
</comment>
<dbReference type="EMBL" id="MEUJ01000004">
    <property type="protein sequence ID" value="OGC40305.1"/>
    <property type="molecule type" value="Genomic_DNA"/>
</dbReference>
<evidence type="ECO:0008006" key="7">
    <source>
        <dbReference type="Google" id="ProtNLM"/>
    </source>
</evidence>
<dbReference type="PANTHER" id="PTHR30563">
    <property type="entry name" value="DNA RECOMBINATION PROTEIN RMUC"/>
    <property type="match status" value="1"/>
</dbReference>
<keyword evidence="4" id="KW-0233">DNA recombination</keyword>
<proteinExistence type="inferred from homology"/>
<dbReference type="Pfam" id="PF02646">
    <property type="entry name" value="RmuC"/>
    <property type="match status" value="1"/>
</dbReference>
<evidence type="ECO:0000256" key="3">
    <source>
        <dbReference type="ARBA" id="ARBA00023054"/>
    </source>
</evidence>
<evidence type="ECO:0000256" key="4">
    <source>
        <dbReference type="ARBA" id="ARBA00023172"/>
    </source>
</evidence>
<gene>
    <name evidence="5" type="ORF">A2438_03405</name>
</gene>
<comment type="similarity">
    <text evidence="2">Belongs to the RmuC family.</text>
</comment>
<evidence type="ECO:0000256" key="2">
    <source>
        <dbReference type="ARBA" id="ARBA00009840"/>
    </source>
</evidence>
<organism evidence="5 6">
    <name type="scientific">candidate division WOR-1 bacterium RIFOXYC2_FULL_46_14</name>
    <dbReference type="NCBI Taxonomy" id="1802587"/>
    <lineage>
        <taxon>Bacteria</taxon>
        <taxon>Bacillati</taxon>
        <taxon>Saganbacteria</taxon>
    </lineage>
</organism>
<dbReference type="AlphaFoldDB" id="A0A1F4U5Q6"/>
<dbReference type="GO" id="GO:0006310">
    <property type="term" value="P:DNA recombination"/>
    <property type="evidence" value="ECO:0007669"/>
    <property type="project" value="UniProtKB-KW"/>
</dbReference>
<dbReference type="PANTHER" id="PTHR30563:SF0">
    <property type="entry name" value="DNA RECOMBINATION PROTEIN RMUC"/>
    <property type="match status" value="1"/>
</dbReference>
<reference evidence="5 6" key="1">
    <citation type="journal article" date="2016" name="Nat. Commun.">
        <title>Thousands of microbial genomes shed light on interconnected biogeochemical processes in an aquifer system.</title>
        <authorList>
            <person name="Anantharaman K."/>
            <person name="Brown C.T."/>
            <person name="Hug L.A."/>
            <person name="Sharon I."/>
            <person name="Castelle C.J."/>
            <person name="Probst A.J."/>
            <person name="Thomas B.C."/>
            <person name="Singh A."/>
            <person name="Wilkins M.J."/>
            <person name="Karaoz U."/>
            <person name="Brodie E.L."/>
            <person name="Williams K.H."/>
            <person name="Hubbard S.S."/>
            <person name="Banfield J.F."/>
        </authorList>
    </citation>
    <scope>NUCLEOTIDE SEQUENCE [LARGE SCALE GENOMIC DNA]</scope>
</reference>
<protein>
    <recommendedName>
        <fullName evidence="7">DNA recombination protein RmuC</fullName>
    </recommendedName>
</protein>
<comment type="function">
    <text evidence="1">Involved in DNA recombination.</text>
</comment>